<organism evidence="2 3">
    <name type="scientific">Symbiodinium microadriaticum</name>
    <name type="common">Dinoflagellate</name>
    <name type="synonym">Zooxanthella microadriatica</name>
    <dbReference type="NCBI Taxonomy" id="2951"/>
    <lineage>
        <taxon>Eukaryota</taxon>
        <taxon>Sar</taxon>
        <taxon>Alveolata</taxon>
        <taxon>Dinophyceae</taxon>
        <taxon>Suessiales</taxon>
        <taxon>Symbiodiniaceae</taxon>
        <taxon>Symbiodinium</taxon>
    </lineage>
</organism>
<dbReference type="AlphaFoldDB" id="A0A1Q9DSI2"/>
<keyword evidence="3" id="KW-1185">Reference proteome</keyword>
<comment type="caution">
    <text evidence="2">The sequence shown here is derived from an EMBL/GenBank/DDBJ whole genome shotgun (WGS) entry which is preliminary data.</text>
</comment>
<accession>A0A1Q9DSI2</accession>
<name>A0A1Q9DSI2_SYMMI</name>
<feature type="signal peptide" evidence="1">
    <location>
        <begin position="1"/>
        <end position="16"/>
    </location>
</feature>
<evidence type="ECO:0000313" key="2">
    <source>
        <dbReference type="EMBL" id="OLP98130.1"/>
    </source>
</evidence>
<evidence type="ECO:0000313" key="3">
    <source>
        <dbReference type="Proteomes" id="UP000186817"/>
    </source>
</evidence>
<proteinExistence type="predicted"/>
<protein>
    <submittedName>
        <fullName evidence="2">Uncharacterized protein</fullName>
    </submittedName>
</protein>
<sequence length="163" mass="17645">MMTIVLLVTDKVLMLASRFGVDAHTCEAASQAMLAFVWSAGEETDMLSVSSPSETDPQLCELSLSSDEEPEATNSNDEPVDVPSAGGLVDIPMLVSFNAGEVHPLPVFSTCGRYIVRTELTYLLGLPKCLSVAFLGQLGWCVRAVRVTVTRPKNSARLRPSWQ</sequence>
<evidence type="ECO:0000256" key="1">
    <source>
        <dbReference type="SAM" id="SignalP"/>
    </source>
</evidence>
<reference evidence="2 3" key="1">
    <citation type="submission" date="2016-02" db="EMBL/GenBank/DDBJ databases">
        <title>Genome analysis of coral dinoflagellate symbionts highlights evolutionary adaptations to a symbiotic lifestyle.</title>
        <authorList>
            <person name="Aranda M."/>
            <person name="Li Y."/>
            <person name="Liew Y.J."/>
            <person name="Baumgarten S."/>
            <person name="Simakov O."/>
            <person name="Wilson M."/>
            <person name="Piel J."/>
            <person name="Ashoor H."/>
            <person name="Bougouffa S."/>
            <person name="Bajic V.B."/>
            <person name="Ryu T."/>
            <person name="Ravasi T."/>
            <person name="Bayer T."/>
            <person name="Micklem G."/>
            <person name="Kim H."/>
            <person name="Bhak J."/>
            <person name="Lajeunesse T.C."/>
            <person name="Voolstra C.R."/>
        </authorList>
    </citation>
    <scope>NUCLEOTIDE SEQUENCE [LARGE SCALE GENOMIC DNA]</scope>
    <source>
        <strain evidence="2 3">CCMP2467</strain>
    </source>
</reference>
<dbReference type="Proteomes" id="UP000186817">
    <property type="component" value="Unassembled WGS sequence"/>
</dbReference>
<gene>
    <name evidence="2" type="ORF">AK812_SmicGene19462</name>
</gene>
<keyword evidence="1" id="KW-0732">Signal</keyword>
<dbReference type="EMBL" id="LSRX01000407">
    <property type="protein sequence ID" value="OLP98130.1"/>
    <property type="molecule type" value="Genomic_DNA"/>
</dbReference>
<feature type="chain" id="PRO_5013067933" evidence="1">
    <location>
        <begin position="17"/>
        <end position="163"/>
    </location>
</feature>